<dbReference type="PROSITE" id="PS50835">
    <property type="entry name" value="IG_LIKE"/>
    <property type="match status" value="1"/>
</dbReference>
<dbReference type="Proteomes" id="UP000314982">
    <property type="component" value="Unassembled WGS sequence"/>
</dbReference>
<evidence type="ECO:0000256" key="1">
    <source>
        <dbReference type="ARBA" id="ARBA00023319"/>
    </source>
</evidence>
<reference evidence="3" key="3">
    <citation type="submission" date="2025-09" db="UniProtKB">
        <authorList>
            <consortium name="Ensembl"/>
        </authorList>
    </citation>
    <scope>IDENTIFICATION</scope>
</reference>
<dbReference type="InterPro" id="IPR036179">
    <property type="entry name" value="Ig-like_dom_sf"/>
</dbReference>
<dbReference type="InterPro" id="IPR007110">
    <property type="entry name" value="Ig-like_dom"/>
</dbReference>
<name>A0A4W5LD01_9TELE</name>
<dbReference type="InterPro" id="IPR013783">
    <property type="entry name" value="Ig-like_fold"/>
</dbReference>
<reference evidence="3" key="2">
    <citation type="submission" date="2025-08" db="UniProtKB">
        <authorList>
            <consortium name="Ensembl"/>
        </authorList>
    </citation>
    <scope>IDENTIFICATION</scope>
</reference>
<feature type="domain" description="Ig-like" evidence="2">
    <location>
        <begin position="28"/>
        <end position="81"/>
    </location>
</feature>
<evidence type="ECO:0000313" key="3">
    <source>
        <dbReference type="Ensembl" id="ENSHHUP00000023594.1"/>
    </source>
</evidence>
<dbReference type="Ensembl" id="ENSHHUT00000024485.1">
    <property type="protein sequence ID" value="ENSHHUP00000023594.1"/>
    <property type="gene ID" value="ENSHHUG00000014811.1"/>
</dbReference>
<dbReference type="AlphaFoldDB" id="A0A4W5LD01"/>
<dbReference type="STRING" id="62062.ENSHHUP00000023594"/>
<dbReference type="Gene3D" id="2.60.40.10">
    <property type="entry name" value="Immunoglobulins"/>
    <property type="match status" value="1"/>
</dbReference>
<evidence type="ECO:0000313" key="4">
    <source>
        <dbReference type="Proteomes" id="UP000314982"/>
    </source>
</evidence>
<organism evidence="3 4">
    <name type="scientific">Hucho hucho</name>
    <name type="common">huchen</name>
    <dbReference type="NCBI Taxonomy" id="62062"/>
    <lineage>
        <taxon>Eukaryota</taxon>
        <taxon>Metazoa</taxon>
        <taxon>Chordata</taxon>
        <taxon>Craniata</taxon>
        <taxon>Vertebrata</taxon>
        <taxon>Euteleostomi</taxon>
        <taxon>Actinopterygii</taxon>
        <taxon>Neopterygii</taxon>
        <taxon>Teleostei</taxon>
        <taxon>Protacanthopterygii</taxon>
        <taxon>Salmoniformes</taxon>
        <taxon>Salmonidae</taxon>
        <taxon>Salmoninae</taxon>
        <taxon>Hucho</taxon>
    </lineage>
</organism>
<protein>
    <recommendedName>
        <fullName evidence="2">Ig-like domain-containing protein</fullName>
    </recommendedName>
</protein>
<proteinExistence type="predicted"/>
<dbReference type="Pfam" id="PF00047">
    <property type="entry name" value="ig"/>
    <property type="match status" value="1"/>
</dbReference>
<sequence>MIVELFRHRDSTALASCLVSDVQYGRLGSNVTLVCGAALDRTSVKWRLNRSSMLPWQHRVTSDGHLVLLQADHAAEGNYSCHDDQGLLIRTTRLRLGRKSPFSSPSQTEAVTLNLNHSLERIPEESCSHSQTEISL</sequence>
<keyword evidence="1" id="KW-0393">Immunoglobulin domain</keyword>
<reference evidence="4" key="1">
    <citation type="submission" date="2018-06" db="EMBL/GenBank/DDBJ databases">
        <title>Genome assembly of Danube salmon.</title>
        <authorList>
            <person name="Macqueen D.J."/>
            <person name="Gundappa M.K."/>
        </authorList>
    </citation>
    <scope>NUCLEOTIDE SEQUENCE [LARGE SCALE GENOMIC DNA]</scope>
</reference>
<dbReference type="InterPro" id="IPR013151">
    <property type="entry name" value="Immunoglobulin_dom"/>
</dbReference>
<keyword evidence="4" id="KW-1185">Reference proteome</keyword>
<dbReference type="GeneTree" id="ENSGT00970000198439"/>
<evidence type="ECO:0000259" key="2">
    <source>
        <dbReference type="PROSITE" id="PS50835"/>
    </source>
</evidence>
<accession>A0A4W5LD01</accession>
<dbReference type="SUPFAM" id="SSF48726">
    <property type="entry name" value="Immunoglobulin"/>
    <property type="match status" value="1"/>
</dbReference>